<proteinExistence type="predicted"/>
<protein>
    <submittedName>
        <fullName evidence="2">Uncharacterized protein</fullName>
    </submittedName>
</protein>
<comment type="caution">
    <text evidence="2">The sequence shown here is derived from an EMBL/GenBank/DDBJ whole genome shotgun (WGS) entry which is preliminary data.</text>
</comment>
<accession>A0AAN8AJI3</accession>
<evidence type="ECO:0000313" key="2">
    <source>
        <dbReference type="EMBL" id="KAK5864926.1"/>
    </source>
</evidence>
<dbReference type="AlphaFoldDB" id="A0AAN8AJI3"/>
<feature type="compositionally biased region" description="Low complexity" evidence="1">
    <location>
        <begin position="15"/>
        <end position="34"/>
    </location>
</feature>
<feature type="region of interest" description="Disordered" evidence="1">
    <location>
        <begin position="1"/>
        <end position="34"/>
    </location>
</feature>
<evidence type="ECO:0000256" key="1">
    <source>
        <dbReference type="SAM" id="MobiDB-lite"/>
    </source>
</evidence>
<reference evidence="2 3" key="2">
    <citation type="journal article" date="2023" name="Mol. Biol. Evol.">
        <title>Genomics of Secondarily Temperate Adaptation in the Only Non-Antarctic Icefish.</title>
        <authorList>
            <person name="Rivera-Colon A.G."/>
            <person name="Rayamajhi N."/>
            <person name="Minhas B.F."/>
            <person name="Madrigal G."/>
            <person name="Bilyk K.T."/>
            <person name="Yoon V."/>
            <person name="Hune M."/>
            <person name="Gregory S."/>
            <person name="Cheng C.H.C."/>
            <person name="Catchen J.M."/>
        </authorList>
    </citation>
    <scope>NUCLEOTIDE SEQUENCE [LARGE SCALE GENOMIC DNA]</scope>
    <source>
        <strain evidence="2">JMC-PN-2008</strain>
    </source>
</reference>
<organism evidence="2 3">
    <name type="scientific">Eleginops maclovinus</name>
    <name type="common">Patagonian blennie</name>
    <name type="synonym">Eleginus maclovinus</name>
    <dbReference type="NCBI Taxonomy" id="56733"/>
    <lineage>
        <taxon>Eukaryota</taxon>
        <taxon>Metazoa</taxon>
        <taxon>Chordata</taxon>
        <taxon>Craniata</taxon>
        <taxon>Vertebrata</taxon>
        <taxon>Euteleostomi</taxon>
        <taxon>Actinopterygii</taxon>
        <taxon>Neopterygii</taxon>
        <taxon>Teleostei</taxon>
        <taxon>Neoteleostei</taxon>
        <taxon>Acanthomorphata</taxon>
        <taxon>Eupercaria</taxon>
        <taxon>Perciformes</taxon>
        <taxon>Notothenioidei</taxon>
        <taxon>Eleginopidae</taxon>
        <taxon>Eleginops</taxon>
    </lineage>
</organism>
<name>A0AAN8AJI3_ELEMC</name>
<evidence type="ECO:0000313" key="3">
    <source>
        <dbReference type="Proteomes" id="UP001346869"/>
    </source>
</evidence>
<keyword evidence="3" id="KW-1185">Reference proteome</keyword>
<gene>
    <name evidence="2" type="ORF">PBY51_016129</name>
</gene>
<reference evidence="2 3" key="1">
    <citation type="journal article" date="2023" name="Genes (Basel)">
        <title>Chromosome-Level Genome Assembly and Circadian Gene Repertoire of the Patagonia Blennie Eleginops maclovinus-The Closest Ancestral Proxy of Antarctic Cryonotothenioids.</title>
        <authorList>
            <person name="Cheng C.C."/>
            <person name="Rivera-Colon A.G."/>
            <person name="Minhas B.F."/>
            <person name="Wilson L."/>
            <person name="Rayamajhi N."/>
            <person name="Vargas-Chacoff L."/>
            <person name="Catchen J.M."/>
        </authorList>
    </citation>
    <scope>NUCLEOTIDE SEQUENCE [LARGE SCALE GENOMIC DNA]</scope>
    <source>
        <strain evidence="2">JMC-PN-2008</strain>
    </source>
</reference>
<sequence length="110" mass="11400">MSPEAGAGARPCSDPSRAQTTAAASRSDSSASPSIMQPIVPSCSPYIAPFTPTFAALACPLSPCVRFSCSLTHSDTQSAVSPTVIPHEQPHIHSGHIKLPAVYSVIEVID</sequence>
<dbReference type="EMBL" id="JAUZQC010000010">
    <property type="protein sequence ID" value="KAK5864926.1"/>
    <property type="molecule type" value="Genomic_DNA"/>
</dbReference>
<dbReference type="Proteomes" id="UP001346869">
    <property type="component" value="Unassembled WGS sequence"/>
</dbReference>